<organism evidence="1 2">
    <name type="scientific">Thermoplasma volcanium (strain ATCC 51530 / DSM 4299 / JCM 9571 / NBRC 15438 / GSS1)</name>
    <dbReference type="NCBI Taxonomy" id="273116"/>
    <lineage>
        <taxon>Archaea</taxon>
        <taxon>Methanobacteriati</taxon>
        <taxon>Thermoplasmatota</taxon>
        <taxon>Thermoplasmata</taxon>
        <taxon>Thermoplasmatales</taxon>
        <taxon>Thermoplasmataceae</taxon>
        <taxon>Thermoplasma</taxon>
    </lineage>
</organism>
<protein>
    <submittedName>
        <fullName evidence="1">TVG1320830 protein</fullName>
    </submittedName>
</protein>
<evidence type="ECO:0000313" key="2">
    <source>
        <dbReference type="Proteomes" id="UP000001017"/>
    </source>
</evidence>
<dbReference type="KEGG" id="tvo:TVG1320830"/>
<dbReference type="OrthoDB" id="55773at2157"/>
<dbReference type="PaxDb" id="273116-14325518"/>
<dbReference type="STRING" id="273116.gene:9382086"/>
<evidence type="ECO:0000313" key="1">
    <source>
        <dbReference type="EMBL" id="BAB60421.1"/>
    </source>
</evidence>
<gene>
    <name evidence="1" type="ORF">TVG1320830</name>
</gene>
<dbReference type="eggNOG" id="arCOG07403">
    <property type="taxonomic scope" value="Archaea"/>
</dbReference>
<name>Q978Y5_THEVO</name>
<dbReference type="HOGENOM" id="CLU_856906_0_0_2"/>
<reference evidence="1 2" key="1">
    <citation type="journal article" date="1999" name="Proc. Jpn. Acad.">
        <title>Determination of the complete genomic DNA sequence of Thermoplasma volvanium GSS1.</title>
        <authorList>
            <person name="Kawashima T."/>
            <person name="Yamamoto Y."/>
            <person name="Aramaki H."/>
            <person name="Nunoshiba T."/>
            <person name="Kawamoto T."/>
            <person name="Watanabe K."/>
            <person name="Yamazaki M."/>
            <person name="Kanehori K."/>
            <person name="Amano N."/>
            <person name="Ohya Y."/>
            <person name="Makino K."/>
            <person name="Suzuki M."/>
        </authorList>
    </citation>
    <scope>NUCLEOTIDE SEQUENCE [LARGE SCALE GENOMIC DNA]</scope>
    <source>
        <strain evidence="2">ATCC 51530 / DSM 4299 / JCM 9571 / NBRC 15438 / GSS1</strain>
    </source>
</reference>
<dbReference type="Proteomes" id="UP000001017">
    <property type="component" value="Chromosome"/>
</dbReference>
<dbReference type="Pfam" id="PF19020">
    <property type="entry name" value="Ta1207"/>
    <property type="match status" value="1"/>
</dbReference>
<sequence length="324" mass="37889">MINMVLQDIDDIFDSQAVLKGYLNSDLTVINEKYGLFYLMLPTIDESKQVSFYVFLNDDEIPEKHREEIEAVIGTYKPTFKNGVWKIYLNTEKFEFSEPFSKYFDVDSIVFDMASMKNGELILPIRFMSRDKEALVDSIVESAGYGNSIYLHYLGQNKGFEYSFTAIKLLDQIYRISIFVDNPSSLHGIYEETKRSIAWRRESKAPYKDNTEDYIYALDDSHSIPELLIDTAYTGEKGTKYIGKHSNYDIYRAFFGDALANHMSNIMMAENVYYLRRWSKYEDGKLYLYFYTTDDLLKIIPSVIKKTRESFTRVHINVEEITTT</sequence>
<accession>Q978Y5</accession>
<dbReference type="EMBL" id="BA000011">
    <property type="protein sequence ID" value="BAB60421.1"/>
    <property type="molecule type" value="Genomic_DNA"/>
</dbReference>
<keyword evidence="2" id="KW-1185">Reference proteome</keyword>
<dbReference type="InterPro" id="IPR043958">
    <property type="entry name" value="Ta1207"/>
</dbReference>
<proteinExistence type="predicted"/>
<dbReference type="AlphaFoldDB" id="Q978Y5"/>
<reference evidence="1 2" key="2">
    <citation type="journal article" date="2000" name="Proc. Natl. Acad. Sci. U.S.A.">
        <title>Archaeal adaptation to higher temperatures revealed by genomic sequence of Thermoplasma volcanium.</title>
        <authorList>
            <person name="Kawashima T."/>
            <person name="Amano N."/>
            <person name="Koike H."/>
            <person name="Makino S."/>
            <person name="Higuchi S."/>
            <person name="Kawashima-Ohya Y."/>
            <person name="Watanabe K."/>
            <person name="Yamazaki M."/>
            <person name="Kanehori K."/>
            <person name="Kawamoto T."/>
            <person name="Nunoshiba T."/>
            <person name="Yamamoto Y."/>
            <person name="Aramaki H."/>
            <person name="Makino K."/>
            <person name="Suzuki M."/>
        </authorList>
    </citation>
    <scope>NUCLEOTIDE SEQUENCE [LARGE SCALE GENOMIC DNA]</scope>
    <source>
        <strain evidence="2">ATCC 51530 / DSM 4299 / JCM 9571 / NBRC 15438 / GSS1</strain>
    </source>
</reference>